<evidence type="ECO:0000313" key="2">
    <source>
        <dbReference type="EMBL" id="SUQ01298.1"/>
    </source>
</evidence>
<accession>A0A085U3F3</accession>
<gene>
    <name evidence="1" type="ORF">CSF007_15375</name>
    <name evidence="2" type="ORF">NCTC10476_02649</name>
</gene>
<evidence type="ECO:0000313" key="3">
    <source>
        <dbReference type="Proteomes" id="UP000255169"/>
    </source>
</evidence>
<dbReference type="AlphaFoldDB" id="A0A085U3F3"/>
<dbReference type="EMBL" id="LN681231">
    <property type="protein sequence ID" value="CEK28798.1"/>
    <property type="molecule type" value="Genomic_DNA"/>
</dbReference>
<dbReference type="PATRIC" id="fig|29486.44.peg.3115"/>
<keyword evidence="3" id="KW-1185">Reference proteome</keyword>
<protein>
    <submittedName>
        <fullName evidence="1">Uncharacterized protein</fullName>
    </submittedName>
</protein>
<name>A0A085U3F3_YERRU</name>
<reference evidence="2 3" key="2">
    <citation type="submission" date="2018-06" db="EMBL/GenBank/DDBJ databases">
        <authorList>
            <consortium name="Pathogen Informatics"/>
            <person name="Doyle S."/>
        </authorList>
    </citation>
    <scope>NUCLEOTIDE SEQUENCE [LARGE SCALE GENOMIC DNA]</scope>
    <source>
        <strain evidence="2 3">NCTC10476</strain>
    </source>
</reference>
<reference evidence="1" key="1">
    <citation type="journal article" date="2015" name="Genome Announc.">
        <title>Complete Genome Sequence of Yersinia ruckeri Strain CSF007-82, Etiologic Agent of Red Mouth Disease in Salmonid Fish.</title>
        <authorList>
            <person name="Nelson M.C."/>
            <person name="LaPatra S.E."/>
            <person name="Welch T.J."/>
            <person name="Graf J."/>
        </authorList>
    </citation>
    <scope>NUCLEOTIDE SEQUENCE</scope>
    <source>
        <strain evidence="1">CSF007-82</strain>
    </source>
</reference>
<dbReference type="EMBL" id="UHJG01000001">
    <property type="protein sequence ID" value="SUQ01298.1"/>
    <property type="molecule type" value="Genomic_DNA"/>
</dbReference>
<proteinExistence type="predicted"/>
<evidence type="ECO:0000313" key="1">
    <source>
        <dbReference type="EMBL" id="CEK28798.1"/>
    </source>
</evidence>
<organism evidence="1">
    <name type="scientific">Yersinia ruckeri</name>
    <dbReference type="NCBI Taxonomy" id="29486"/>
    <lineage>
        <taxon>Bacteria</taxon>
        <taxon>Pseudomonadati</taxon>
        <taxon>Pseudomonadota</taxon>
        <taxon>Gammaproteobacteria</taxon>
        <taxon>Enterobacterales</taxon>
        <taxon>Yersiniaceae</taxon>
        <taxon>Yersinia</taxon>
    </lineage>
</organism>
<sequence length="55" mass="6437">MSHQSVEQFLPKYRGLGQPHCQGAWHHPSDSPEKTLIFFVIYALFMNKNSYLDNQ</sequence>
<dbReference type="Proteomes" id="UP000255169">
    <property type="component" value="Unassembled WGS sequence"/>
</dbReference>